<evidence type="ECO:0008006" key="4">
    <source>
        <dbReference type="Google" id="ProtNLM"/>
    </source>
</evidence>
<evidence type="ECO:0000256" key="1">
    <source>
        <dbReference type="ARBA" id="ARBA00023125"/>
    </source>
</evidence>
<reference evidence="3" key="1">
    <citation type="submission" date="2016-05" db="EMBL/GenBank/DDBJ databases">
        <authorList>
            <person name="Lavstsen T."/>
            <person name="Jespersen J.S."/>
        </authorList>
    </citation>
    <scope>NUCLEOTIDE SEQUENCE</scope>
    <source>
        <strain evidence="3">PWN146_assembly</strain>
    </source>
</reference>
<dbReference type="EMBL" id="LT575491">
    <property type="protein sequence ID" value="SAY46540.1"/>
    <property type="molecule type" value="Genomic_DNA"/>
</dbReference>
<dbReference type="AlphaFoldDB" id="A0A1C3HNC2"/>
<protein>
    <recommendedName>
        <fullName evidence="4">Single-stranded DNA-binding protein</fullName>
    </recommendedName>
</protein>
<dbReference type="SUPFAM" id="SSF50249">
    <property type="entry name" value="Nucleic acid-binding proteins"/>
    <property type="match status" value="1"/>
</dbReference>
<keyword evidence="1 2" id="KW-0238">DNA-binding</keyword>
<sequence>MQHNALVGRLITQPVFVVKDDTRFCRFTVAELRKRSGNQTKIEFTAFDAVASHIADKCLVGDTVSINFTITNTVYESDGVNHHGYRFQATLVEFVAAGKQRREQESLRIGQGR</sequence>
<dbReference type="InterPro" id="IPR012340">
    <property type="entry name" value="NA-bd_OB-fold"/>
</dbReference>
<organism evidence="3">
    <name type="scientific">Serratia marcescens</name>
    <dbReference type="NCBI Taxonomy" id="615"/>
    <lineage>
        <taxon>Bacteria</taxon>
        <taxon>Pseudomonadati</taxon>
        <taxon>Pseudomonadota</taxon>
        <taxon>Gammaproteobacteria</taxon>
        <taxon>Enterobacterales</taxon>
        <taxon>Yersiniaceae</taxon>
        <taxon>Serratia</taxon>
    </lineage>
</organism>
<proteinExistence type="predicted"/>
<gene>
    <name evidence="3" type="ORF">PWN146_05309</name>
</gene>
<dbReference type="Gene3D" id="2.40.50.140">
    <property type="entry name" value="Nucleic acid-binding proteins"/>
    <property type="match status" value="1"/>
</dbReference>
<accession>A0A1C3HNC2</accession>
<dbReference type="PROSITE" id="PS50935">
    <property type="entry name" value="SSB"/>
    <property type="match status" value="1"/>
</dbReference>
<dbReference type="GO" id="GO:0003697">
    <property type="term" value="F:single-stranded DNA binding"/>
    <property type="evidence" value="ECO:0007669"/>
    <property type="project" value="InterPro"/>
</dbReference>
<evidence type="ECO:0000256" key="2">
    <source>
        <dbReference type="PROSITE-ProRule" id="PRU00252"/>
    </source>
</evidence>
<name>A0A1C3HNC2_SERMA</name>
<dbReference type="InterPro" id="IPR000424">
    <property type="entry name" value="Primosome_PriB/ssb"/>
</dbReference>
<evidence type="ECO:0000313" key="3">
    <source>
        <dbReference type="EMBL" id="SAY46540.1"/>
    </source>
</evidence>